<dbReference type="AlphaFoldDB" id="A0A0F2LPZ1"/>
<dbReference type="EC" id="2.7.1.169" evidence="1"/>
<sequence>MVLLHIPVSISGIWYPIKSEIVSKTGSVGLTLVLEPYSVFEVKKSDTPVIVFNGIKIDFPNVAVLKRLGDLRVEGEAKVPLGYGYGLSGSISLAYALGASEIYNVSERVALETAHESEVLFNNGLGDVISQYYGGGLVYRKRPGAPGYGEVERVEVEWQEVYSKPIERMSTKGVIKQLDIAKALIQEFLEDRTLKKFFEVSRRFNEELGFHSDYNDSFRKKGLIVKLGNPAESGWISHVPAMRGAYVG</sequence>
<accession>A0A0F2LPZ1</accession>
<dbReference type="HAMAP" id="MF_02223">
    <property type="entry name" value="Pantoate_kinase"/>
    <property type="match status" value="1"/>
</dbReference>
<comment type="catalytic activity">
    <reaction evidence="1">
        <text>(R)-pantoate + ATP = (R)-4-phosphopantoate + ADP + H(+)</text>
        <dbReference type="Rhea" id="RHEA:28246"/>
        <dbReference type="ChEBI" id="CHEBI:15378"/>
        <dbReference type="ChEBI" id="CHEBI:15980"/>
        <dbReference type="ChEBI" id="CHEBI:30616"/>
        <dbReference type="ChEBI" id="CHEBI:61294"/>
        <dbReference type="ChEBI" id="CHEBI:456216"/>
        <dbReference type="EC" id="2.7.1.169"/>
    </reaction>
</comment>
<dbReference type="InterPro" id="IPR006204">
    <property type="entry name" value="GHMP_kinase_N_dom"/>
</dbReference>
<dbReference type="PIRSF" id="PIRSF016896">
    <property type="entry name" value="GHMP_arc_MJ0969"/>
    <property type="match status" value="1"/>
</dbReference>
<dbReference type="PANTHER" id="PTHR42282">
    <property type="entry name" value="PANTOATE KINASE-RELATED"/>
    <property type="match status" value="1"/>
</dbReference>
<keyword evidence="1 3" id="KW-0418">Kinase</keyword>
<protein>
    <recommendedName>
        <fullName evidence="1">Pantoate kinase</fullName>
        <shortName evidence="1">PoK</shortName>
        <ecNumber evidence="1">2.7.1.169</ecNumber>
    </recommendedName>
</protein>
<dbReference type="PATRIC" id="fig|1326980.8.peg.1637"/>
<dbReference type="SUPFAM" id="SSF54211">
    <property type="entry name" value="Ribosomal protein S5 domain 2-like"/>
    <property type="match status" value="1"/>
</dbReference>
<gene>
    <name evidence="4" type="ORF">TQ35_003335</name>
    <name evidence="3" type="ORF">TQ35_01380</name>
</gene>
<dbReference type="Pfam" id="PF00288">
    <property type="entry name" value="GHMP_kinases_N"/>
    <property type="match status" value="1"/>
</dbReference>
<evidence type="ECO:0000259" key="2">
    <source>
        <dbReference type="Pfam" id="PF00288"/>
    </source>
</evidence>
<reference evidence="4" key="2">
    <citation type="submission" date="2022-05" db="EMBL/GenBank/DDBJ databases">
        <title>Metagenome Sequencing of an Archaeal-Dominated Microbial Community from a Hot Spring at the Los Azufres Geothermal Field, Mexico.</title>
        <authorList>
            <person name="Marin-Paredes R."/>
            <person name="Martinez-Romero E."/>
            <person name="Servin-Garciduenas L.E."/>
        </authorList>
    </citation>
    <scope>NUCLEOTIDE SEQUENCE</scope>
    <source>
        <strain evidence="4">AZ1-454</strain>
    </source>
</reference>
<evidence type="ECO:0000256" key="1">
    <source>
        <dbReference type="HAMAP-Rule" id="MF_02223"/>
    </source>
</evidence>
<keyword evidence="1" id="KW-0067">ATP-binding</keyword>
<dbReference type="UniPathway" id="UPA00241"/>
<comment type="similarity">
    <text evidence="1">Belongs to the GHMP kinase family. PoK subfamily.</text>
</comment>
<dbReference type="EMBL" id="JZWS01000004">
    <property type="protein sequence ID" value="KJR79572.1"/>
    <property type="molecule type" value="Genomic_DNA"/>
</dbReference>
<proteinExistence type="inferred from homology"/>
<evidence type="ECO:0000313" key="4">
    <source>
        <dbReference type="EMBL" id="MCL7343589.1"/>
    </source>
</evidence>
<evidence type="ECO:0000313" key="3">
    <source>
        <dbReference type="EMBL" id="KJR79572.1"/>
    </source>
</evidence>
<dbReference type="GO" id="GO:0015937">
    <property type="term" value="P:coenzyme A biosynthetic process"/>
    <property type="evidence" value="ECO:0007669"/>
    <property type="project" value="UniProtKB-UniRule"/>
</dbReference>
<organism evidence="3">
    <name type="scientific">Candidatus Aramenus sulfurataquae</name>
    <dbReference type="NCBI Taxonomy" id="1326980"/>
    <lineage>
        <taxon>Archaea</taxon>
        <taxon>Thermoproteota</taxon>
        <taxon>Thermoprotei</taxon>
        <taxon>Sulfolobales</taxon>
        <taxon>Sulfolobaceae</taxon>
        <taxon>Candidatus Aramenus</taxon>
    </lineage>
</organism>
<dbReference type="PANTHER" id="PTHR42282:SF1">
    <property type="entry name" value="PANTOATE KINASE"/>
    <property type="match status" value="1"/>
</dbReference>
<dbReference type="InterPro" id="IPR020568">
    <property type="entry name" value="Ribosomal_Su5_D2-typ_SF"/>
</dbReference>
<reference evidence="3" key="1">
    <citation type="submission" date="2015-03" db="EMBL/GenBank/DDBJ databases">
        <title>Metagenome Sequencing of an Archaeal-Dominated Microbial Community from a Hot Spring at the Los Azufres Geothermal Field, Mexico.</title>
        <authorList>
            <person name="Servin-Garciduenas L.E."/>
            <person name="Martinez-Romero E."/>
        </authorList>
    </citation>
    <scope>NUCLEOTIDE SEQUENCE [LARGE SCALE GENOMIC DNA]</scope>
    <source>
        <strain evidence="3">AZ1-454</strain>
    </source>
</reference>
<feature type="domain" description="GHMP kinase N-terminal" evidence="2">
    <location>
        <begin position="70"/>
        <end position="135"/>
    </location>
</feature>
<dbReference type="EMBL" id="JZWS02000002">
    <property type="protein sequence ID" value="MCL7343589.1"/>
    <property type="molecule type" value="Genomic_DNA"/>
</dbReference>
<dbReference type="GO" id="GO:0016301">
    <property type="term" value="F:kinase activity"/>
    <property type="evidence" value="ECO:0007669"/>
    <property type="project" value="UniProtKB-UniRule"/>
</dbReference>
<comment type="caution">
    <text evidence="3">The sequence shown here is derived from an EMBL/GenBank/DDBJ whole genome shotgun (WGS) entry which is preliminary data.</text>
</comment>
<comment type="pathway">
    <text evidence="1">Cofactor biosynthesis; coenzyme A biosynthesis.</text>
</comment>
<dbReference type="InterPro" id="IPR012043">
    <property type="entry name" value="PoK"/>
</dbReference>
<keyword evidence="1" id="KW-0547">Nucleotide-binding</keyword>
<comment type="function">
    <text evidence="1">Phosphorylates (R)-pantoate to form (R)-4-phosphopantoate in the CoA biosynthesis pathway.</text>
</comment>
<dbReference type="GO" id="GO:0005524">
    <property type="term" value="F:ATP binding"/>
    <property type="evidence" value="ECO:0007669"/>
    <property type="project" value="UniProtKB-KW"/>
</dbReference>
<keyword evidence="1" id="KW-0808">Transferase</keyword>
<keyword evidence="1" id="KW-0173">Coenzyme A biosynthesis</keyword>
<name>A0A0F2LPZ1_9CREN</name>